<feature type="region of interest" description="Disordered" evidence="1">
    <location>
        <begin position="1"/>
        <end position="32"/>
    </location>
</feature>
<feature type="region of interest" description="Disordered" evidence="1">
    <location>
        <begin position="44"/>
        <end position="74"/>
    </location>
</feature>
<evidence type="ECO:0000256" key="1">
    <source>
        <dbReference type="SAM" id="MobiDB-lite"/>
    </source>
</evidence>
<name>A0A6G1CHC6_9ORYZ</name>
<comment type="caution">
    <text evidence="2">The sequence shown here is derived from an EMBL/GenBank/DDBJ whole genome shotgun (WGS) entry which is preliminary data.</text>
</comment>
<sequence length="74" mass="7590">PRSDAPPQLPHEHGSGDFTDGRPAGSPPAGERGVALMPEYMMTGRPSGRMVTEPDTQSLVSNGTVVSSALSSVA</sequence>
<dbReference type="AlphaFoldDB" id="A0A6G1CHC6"/>
<dbReference type="Proteomes" id="UP000479710">
    <property type="component" value="Unassembled WGS sequence"/>
</dbReference>
<feature type="non-terminal residue" evidence="2">
    <location>
        <position position="1"/>
    </location>
</feature>
<reference evidence="2 3" key="1">
    <citation type="submission" date="2019-11" db="EMBL/GenBank/DDBJ databases">
        <title>Whole genome sequence of Oryza granulata.</title>
        <authorList>
            <person name="Li W."/>
        </authorList>
    </citation>
    <scope>NUCLEOTIDE SEQUENCE [LARGE SCALE GENOMIC DNA]</scope>
    <source>
        <strain evidence="3">cv. Menghai</strain>
        <tissue evidence="2">Leaf</tissue>
    </source>
</reference>
<gene>
    <name evidence="2" type="ORF">E2562_013392</name>
</gene>
<organism evidence="2 3">
    <name type="scientific">Oryza meyeriana var. granulata</name>
    <dbReference type="NCBI Taxonomy" id="110450"/>
    <lineage>
        <taxon>Eukaryota</taxon>
        <taxon>Viridiplantae</taxon>
        <taxon>Streptophyta</taxon>
        <taxon>Embryophyta</taxon>
        <taxon>Tracheophyta</taxon>
        <taxon>Spermatophyta</taxon>
        <taxon>Magnoliopsida</taxon>
        <taxon>Liliopsida</taxon>
        <taxon>Poales</taxon>
        <taxon>Poaceae</taxon>
        <taxon>BOP clade</taxon>
        <taxon>Oryzoideae</taxon>
        <taxon>Oryzeae</taxon>
        <taxon>Oryzinae</taxon>
        <taxon>Oryza</taxon>
        <taxon>Oryza meyeriana</taxon>
    </lineage>
</organism>
<dbReference type="EMBL" id="SPHZ02000009">
    <property type="protein sequence ID" value="KAF0899174.1"/>
    <property type="molecule type" value="Genomic_DNA"/>
</dbReference>
<feature type="compositionally biased region" description="Polar residues" evidence="1">
    <location>
        <begin position="54"/>
        <end position="74"/>
    </location>
</feature>
<keyword evidence="3" id="KW-1185">Reference proteome</keyword>
<accession>A0A6G1CHC6</accession>
<evidence type="ECO:0000313" key="2">
    <source>
        <dbReference type="EMBL" id="KAF0899174.1"/>
    </source>
</evidence>
<protein>
    <submittedName>
        <fullName evidence="2">Uncharacterized protein</fullName>
    </submittedName>
</protein>
<proteinExistence type="predicted"/>
<evidence type="ECO:0000313" key="3">
    <source>
        <dbReference type="Proteomes" id="UP000479710"/>
    </source>
</evidence>